<protein>
    <submittedName>
        <fullName evidence="1">Uncharacterized protein</fullName>
    </submittedName>
</protein>
<sequence>MTYRHLIHFFQKLDQEDIVNPVSKVYEQSFSNAYGVRKNGFLSKAKRPSKEIVDFPEGLADFYAALGLTDVHVEMLHVSEELFDRYPLHSQLFTLTQSSSYSLPLPTHPLSASLLLPQPLPTSRPSIKPIDHLGSSLGRASPFLRTAHSFRYHVHLIDLVQVMLLFPDDDATSENYQASGACINQLLFSYAYLLESRSQTEMASCSSQESYSHPPSTVHIKDQLQPSVNSFICTLLVSFGLVSTSTSLAHESLLDNPYTGLYYIRF</sequence>
<name>A0A448WKM7_9PLAT</name>
<dbReference type="AlphaFoldDB" id="A0A448WKM7"/>
<dbReference type="Proteomes" id="UP000784294">
    <property type="component" value="Unassembled WGS sequence"/>
</dbReference>
<organism evidence="1 2">
    <name type="scientific">Protopolystoma xenopodis</name>
    <dbReference type="NCBI Taxonomy" id="117903"/>
    <lineage>
        <taxon>Eukaryota</taxon>
        <taxon>Metazoa</taxon>
        <taxon>Spiralia</taxon>
        <taxon>Lophotrochozoa</taxon>
        <taxon>Platyhelminthes</taxon>
        <taxon>Monogenea</taxon>
        <taxon>Polyopisthocotylea</taxon>
        <taxon>Polystomatidea</taxon>
        <taxon>Polystomatidae</taxon>
        <taxon>Protopolystoma</taxon>
    </lineage>
</organism>
<keyword evidence="2" id="KW-1185">Reference proteome</keyword>
<accession>A0A448WKM7</accession>
<gene>
    <name evidence="1" type="ORF">PXEA_LOCUS7458</name>
</gene>
<reference evidence="1" key="1">
    <citation type="submission" date="2018-11" db="EMBL/GenBank/DDBJ databases">
        <authorList>
            <consortium name="Pathogen Informatics"/>
        </authorList>
    </citation>
    <scope>NUCLEOTIDE SEQUENCE</scope>
</reference>
<evidence type="ECO:0000313" key="2">
    <source>
        <dbReference type="Proteomes" id="UP000784294"/>
    </source>
</evidence>
<dbReference type="EMBL" id="CAAALY010019735">
    <property type="protein sequence ID" value="VEL14018.1"/>
    <property type="molecule type" value="Genomic_DNA"/>
</dbReference>
<proteinExistence type="predicted"/>
<evidence type="ECO:0000313" key="1">
    <source>
        <dbReference type="EMBL" id="VEL14018.1"/>
    </source>
</evidence>
<comment type="caution">
    <text evidence="1">The sequence shown here is derived from an EMBL/GenBank/DDBJ whole genome shotgun (WGS) entry which is preliminary data.</text>
</comment>